<dbReference type="InterPro" id="IPR019775">
    <property type="entry name" value="WD40_repeat_CS"/>
</dbReference>
<evidence type="ECO:0000313" key="6">
    <source>
        <dbReference type="Proteomes" id="UP000007881"/>
    </source>
</evidence>
<dbReference type="SMART" id="SM00320">
    <property type="entry name" value="WD40"/>
    <property type="match status" value="5"/>
</dbReference>
<keyword evidence="1 3" id="KW-0853">WD repeat</keyword>
<evidence type="ECO:0000313" key="5">
    <source>
        <dbReference type="EMBL" id="BAM04545.1"/>
    </source>
</evidence>
<evidence type="ECO:0000256" key="1">
    <source>
        <dbReference type="ARBA" id="ARBA00022574"/>
    </source>
</evidence>
<dbReference type="InterPro" id="IPR015943">
    <property type="entry name" value="WD40/YVTN_repeat-like_dom_sf"/>
</dbReference>
<feature type="repeat" description="WD" evidence="3">
    <location>
        <begin position="356"/>
        <end position="385"/>
    </location>
</feature>
<dbReference type="PROSITE" id="PS50082">
    <property type="entry name" value="WD_REPEATS_2"/>
    <property type="match status" value="2"/>
</dbReference>
<protein>
    <submittedName>
        <fullName evidence="5">Uncharacterized protein</fullName>
    </submittedName>
</protein>
<feature type="compositionally biased region" description="Basic and acidic residues" evidence="4">
    <location>
        <begin position="120"/>
        <end position="140"/>
    </location>
</feature>
<sequence>MAEAEGRFNLERSAGDQNTSVEVARFSDDGRRIVTGAKLDNSVRVFDLDGKQLWIAHHEAEIERADFCAGDRFVLSGAEDGAVRVFDADSGEQRAELPHGAGIDAMVVSPDGRLLVVGTERRTEVDEPDAARDERAREADPGIYTTGDLGRGEGLSVWAIDDPDPSAWSHLLFVGADAETIADVNGIDFTADGSLLVAAFRDGKVRAYRVNVAEEGGRVSGASLTLERIFDFSPGSAKIAQIAEPGGGLPRLVAAGQNGRIGPRVWDLDSGEQLAELPDFSRTNDPLAFSPDGRFLVVGGNEGKTLNDGRDRAGRYLDRGGMSRISVYAVEDLLALGDRTQPCTVIDGVFRLEFCAFNAEGSMLTTGHEDGSVQLWEVRRAGESR</sequence>
<gene>
    <name evidence="5" type="ordered locus">PSMK_23860</name>
</gene>
<dbReference type="Proteomes" id="UP000007881">
    <property type="component" value="Chromosome"/>
</dbReference>
<dbReference type="PANTHER" id="PTHR19879">
    <property type="entry name" value="TRANSCRIPTION INITIATION FACTOR TFIID"/>
    <property type="match status" value="1"/>
</dbReference>
<dbReference type="HOGENOM" id="CLU_717379_0_0_0"/>
<feature type="region of interest" description="Disordered" evidence="4">
    <location>
        <begin position="120"/>
        <end position="145"/>
    </location>
</feature>
<dbReference type="Gene3D" id="2.130.10.10">
    <property type="entry name" value="YVTN repeat-like/Quinoprotein amine dehydrogenase"/>
    <property type="match status" value="2"/>
</dbReference>
<name>I0IH07_PHYMF</name>
<proteinExistence type="predicted"/>
<dbReference type="AlphaFoldDB" id="I0IH07"/>
<dbReference type="KEGG" id="phm:PSMK_23860"/>
<dbReference type="PROSITE" id="PS00678">
    <property type="entry name" value="WD_REPEATS_1"/>
    <property type="match status" value="1"/>
</dbReference>
<dbReference type="SUPFAM" id="SSF82171">
    <property type="entry name" value="DPP6 N-terminal domain-like"/>
    <property type="match status" value="1"/>
</dbReference>
<accession>I0IH07</accession>
<feature type="repeat" description="WD" evidence="3">
    <location>
        <begin position="55"/>
        <end position="96"/>
    </location>
</feature>
<keyword evidence="6" id="KW-1185">Reference proteome</keyword>
<evidence type="ECO:0000256" key="2">
    <source>
        <dbReference type="ARBA" id="ARBA00022737"/>
    </source>
</evidence>
<dbReference type="InterPro" id="IPR001680">
    <property type="entry name" value="WD40_rpt"/>
</dbReference>
<evidence type="ECO:0000256" key="4">
    <source>
        <dbReference type="SAM" id="MobiDB-lite"/>
    </source>
</evidence>
<reference evidence="5 6" key="1">
    <citation type="submission" date="2012-02" db="EMBL/GenBank/DDBJ databases">
        <title>Complete genome sequence of Phycisphaera mikurensis NBRC 102666.</title>
        <authorList>
            <person name="Ankai A."/>
            <person name="Hosoyama A."/>
            <person name="Terui Y."/>
            <person name="Sekine M."/>
            <person name="Fukai R."/>
            <person name="Kato Y."/>
            <person name="Nakamura S."/>
            <person name="Yamada-Narita S."/>
            <person name="Kawakoshi A."/>
            <person name="Fukunaga Y."/>
            <person name="Yamazaki S."/>
            <person name="Fujita N."/>
        </authorList>
    </citation>
    <scope>NUCLEOTIDE SEQUENCE [LARGE SCALE GENOMIC DNA]</scope>
    <source>
        <strain evidence="6">NBRC 102666 / KCTC 22515 / FYK2301M01</strain>
    </source>
</reference>
<keyword evidence="2" id="KW-0677">Repeat</keyword>
<evidence type="ECO:0000256" key="3">
    <source>
        <dbReference type="PROSITE-ProRule" id="PRU00221"/>
    </source>
</evidence>
<dbReference type="eggNOG" id="COG2319">
    <property type="taxonomic scope" value="Bacteria"/>
</dbReference>
<dbReference type="EMBL" id="AP012338">
    <property type="protein sequence ID" value="BAM04545.1"/>
    <property type="molecule type" value="Genomic_DNA"/>
</dbReference>
<organism evidence="5 6">
    <name type="scientific">Phycisphaera mikurensis (strain NBRC 102666 / KCTC 22515 / FYK2301M01)</name>
    <dbReference type="NCBI Taxonomy" id="1142394"/>
    <lineage>
        <taxon>Bacteria</taxon>
        <taxon>Pseudomonadati</taxon>
        <taxon>Planctomycetota</taxon>
        <taxon>Phycisphaerae</taxon>
        <taxon>Phycisphaerales</taxon>
        <taxon>Phycisphaeraceae</taxon>
        <taxon>Phycisphaera</taxon>
    </lineage>
</organism>
<dbReference type="STRING" id="1142394.PSMK_23860"/>
<dbReference type="Pfam" id="PF00400">
    <property type="entry name" value="WD40"/>
    <property type="match status" value="4"/>
</dbReference>
<dbReference type="PANTHER" id="PTHR19879:SF9">
    <property type="entry name" value="TRANSCRIPTION INITIATION FACTOR TFIID SUBUNIT 5"/>
    <property type="match status" value="1"/>
</dbReference>